<feature type="transmembrane region" description="Helical" evidence="1">
    <location>
        <begin position="308"/>
        <end position="325"/>
    </location>
</feature>
<dbReference type="Pfam" id="PF13194">
    <property type="entry name" value="DUF4010"/>
    <property type="match status" value="1"/>
</dbReference>
<dbReference type="PANTHER" id="PTHR39084:SF1">
    <property type="entry name" value="DUF4010 DOMAIN-CONTAINING PROTEIN"/>
    <property type="match status" value="1"/>
</dbReference>
<dbReference type="AlphaFoldDB" id="I3Y720"/>
<protein>
    <submittedName>
        <fullName evidence="4">Putative membrane protein</fullName>
    </submittedName>
</protein>
<feature type="transmembrane region" description="Helical" evidence="1">
    <location>
        <begin position="395"/>
        <end position="419"/>
    </location>
</feature>
<keyword evidence="5" id="KW-1185">Reference proteome</keyword>
<feature type="transmembrane region" description="Helical" evidence="1">
    <location>
        <begin position="268"/>
        <end position="288"/>
    </location>
</feature>
<feature type="transmembrane region" description="Helical" evidence="1">
    <location>
        <begin position="178"/>
        <end position="197"/>
    </location>
</feature>
<feature type="transmembrane region" description="Helical" evidence="1">
    <location>
        <begin position="6"/>
        <end position="27"/>
    </location>
</feature>
<gene>
    <name evidence="4" type="ordered locus">Thivi_0735</name>
</gene>
<feature type="transmembrane region" description="Helical" evidence="1">
    <location>
        <begin position="337"/>
        <end position="358"/>
    </location>
</feature>
<evidence type="ECO:0000259" key="3">
    <source>
        <dbReference type="Pfam" id="PF13194"/>
    </source>
</evidence>
<keyword evidence="1" id="KW-0472">Membrane</keyword>
<dbReference type="InterPro" id="IPR049177">
    <property type="entry name" value="MgtC_SapB_SrpB_YhiD_N"/>
</dbReference>
<evidence type="ECO:0000313" key="4">
    <source>
        <dbReference type="EMBL" id="AFL72788.1"/>
    </source>
</evidence>
<feature type="transmembrane region" description="Helical" evidence="1">
    <location>
        <begin position="146"/>
        <end position="163"/>
    </location>
</feature>
<dbReference type="InterPro" id="IPR025105">
    <property type="entry name" value="DUF4010"/>
</dbReference>
<dbReference type="eggNOG" id="COG3174">
    <property type="taxonomic scope" value="Bacteria"/>
</dbReference>
<dbReference type="RefSeq" id="WP_014777280.1">
    <property type="nucleotide sequence ID" value="NC_018012.1"/>
</dbReference>
<evidence type="ECO:0000313" key="5">
    <source>
        <dbReference type="Proteomes" id="UP000006062"/>
    </source>
</evidence>
<feature type="transmembrane region" description="Helical" evidence="1">
    <location>
        <begin position="117"/>
        <end position="134"/>
    </location>
</feature>
<organism evidence="4 5">
    <name type="scientific">Thiocystis violascens (strain ATCC 17096 / DSM 198 / 6111)</name>
    <name type="common">Chromatium violascens</name>
    <dbReference type="NCBI Taxonomy" id="765911"/>
    <lineage>
        <taxon>Bacteria</taxon>
        <taxon>Pseudomonadati</taxon>
        <taxon>Pseudomonadota</taxon>
        <taxon>Gammaproteobacteria</taxon>
        <taxon>Chromatiales</taxon>
        <taxon>Chromatiaceae</taxon>
        <taxon>Thiocystis</taxon>
    </lineage>
</organism>
<proteinExistence type="predicted"/>
<feature type="domain" description="DUF4010" evidence="3">
    <location>
        <begin position="184"/>
        <end position="392"/>
    </location>
</feature>
<keyword evidence="1" id="KW-1133">Transmembrane helix</keyword>
<evidence type="ECO:0000259" key="2">
    <source>
        <dbReference type="Pfam" id="PF02308"/>
    </source>
</evidence>
<dbReference type="HOGENOM" id="CLU_036781_1_1_6"/>
<dbReference type="EMBL" id="CP003154">
    <property type="protein sequence ID" value="AFL72788.1"/>
    <property type="molecule type" value="Genomic_DNA"/>
</dbReference>
<feature type="transmembrane region" description="Helical" evidence="1">
    <location>
        <begin position="206"/>
        <end position="226"/>
    </location>
</feature>
<feature type="transmembrane region" description="Helical" evidence="1">
    <location>
        <begin position="39"/>
        <end position="58"/>
    </location>
</feature>
<dbReference type="KEGG" id="tvi:Thivi_0735"/>
<reference evidence="4 5" key="1">
    <citation type="submission" date="2012-06" db="EMBL/GenBank/DDBJ databases">
        <title>Complete sequence of Thiocystis violascens DSM 198.</title>
        <authorList>
            <consortium name="US DOE Joint Genome Institute"/>
            <person name="Lucas S."/>
            <person name="Han J."/>
            <person name="Lapidus A."/>
            <person name="Cheng J.-F."/>
            <person name="Goodwin L."/>
            <person name="Pitluck S."/>
            <person name="Peters L."/>
            <person name="Ovchinnikova G."/>
            <person name="Teshima H."/>
            <person name="Detter J.C."/>
            <person name="Han C."/>
            <person name="Tapia R."/>
            <person name="Land M."/>
            <person name="Hauser L."/>
            <person name="Kyrpides N."/>
            <person name="Ivanova N."/>
            <person name="Pagani I."/>
            <person name="Vogl K."/>
            <person name="Liu Z."/>
            <person name="Frigaard N.-U."/>
            <person name="Bryant D."/>
            <person name="Woyke T."/>
        </authorList>
    </citation>
    <scope>NUCLEOTIDE SEQUENCE [LARGE SCALE GENOMIC DNA]</scope>
    <source>
        <strain evidence="5">ATCC 17096 / DSM 198 / 6111</strain>
    </source>
</reference>
<feature type="domain" description="MgtC/SapB/SrpB/YhiD N-terminal" evidence="2">
    <location>
        <begin position="11"/>
        <end position="135"/>
    </location>
</feature>
<evidence type="ECO:0000256" key="1">
    <source>
        <dbReference type="SAM" id="Phobius"/>
    </source>
</evidence>
<sequence length="422" mass="44072">MSDEQQTFYYLSVALAIGLLIGAERGWQERNAEEGKRVAGFRTHGLVGLLGGASALLADSLGPLFLGLVFLGLTALATTAYAETLRQDNDAGITSLIAMLLTFVYGALAAIGEVSVAAASAVVTTLILSAKPILHGWLNALGGQELRATIKLLLMSVVILPILPNQGYGPWQALNPYAIWWMVVLIAGLSFVGYFAVRIAGMRRGMILTGLFGGLASSTALTLHFARLSRHAESSAPLLSMGILLACGTMFPRMLLVASLLNPALFKLLLVPTGAMALCVFGPAAWFWRSTASVAANVTSPLKNPLEIKTALVFGLLLGLIMFFGKALNHWFGEAGILALAAASGVTDVDAITLSLARMSGNDLALSVAAMGVVIAASVNSLAKGCMAAVIGGSAIRLRVGLPLLGSAALGLLTAWLWIWRA</sequence>
<feature type="transmembrane region" description="Helical" evidence="1">
    <location>
        <begin position="238"/>
        <end position="261"/>
    </location>
</feature>
<dbReference type="PANTHER" id="PTHR39084">
    <property type="entry name" value="MEMBRANE PROTEIN-RELATED"/>
    <property type="match status" value="1"/>
</dbReference>
<accession>I3Y720</accession>
<name>I3Y720_THIV6</name>
<dbReference type="Pfam" id="PF02308">
    <property type="entry name" value="MgtC"/>
    <property type="match status" value="1"/>
</dbReference>
<dbReference type="Proteomes" id="UP000006062">
    <property type="component" value="Chromosome"/>
</dbReference>
<feature type="transmembrane region" description="Helical" evidence="1">
    <location>
        <begin position="64"/>
        <end position="81"/>
    </location>
</feature>
<feature type="transmembrane region" description="Helical" evidence="1">
    <location>
        <begin position="93"/>
        <end position="111"/>
    </location>
</feature>
<dbReference type="OrthoDB" id="9813718at2"/>
<keyword evidence="1" id="KW-0812">Transmembrane</keyword>
<feature type="transmembrane region" description="Helical" evidence="1">
    <location>
        <begin position="364"/>
        <end position="383"/>
    </location>
</feature>